<name>A0A668SB64_OREAU</name>
<dbReference type="GO" id="GO:0007018">
    <property type="term" value="P:microtubule-based movement"/>
    <property type="evidence" value="ECO:0007669"/>
    <property type="project" value="InterPro"/>
</dbReference>
<dbReference type="AlphaFoldDB" id="A0A668SB64"/>
<keyword evidence="4" id="KW-1185">Reference proteome</keyword>
<dbReference type="PANTHER" id="PTHR22878:SF68">
    <property type="entry name" value="DYNEIN HEAVY CHAIN 6, AXONEMAL-LIKE"/>
    <property type="match status" value="1"/>
</dbReference>
<sequence length="400" mass="45613">LVDKMKVDLSALEPVLKQKSTDVDALMEKLAVDQDKVRKVVKEDEALARVKAEETQAIADDAQRDLDEALPALESANQALRSLHKADISEIKVFTKPPALVMTVMESVCILLDCKPDWLSAKQLLGDPNFLRRLTEYDKDNIKPRILLKLQKYINDPNFMPEKVEKVSRACRSMCMWVRAMDLYSRVFKEVGPKREKLAKAQVSYRVHFNTMALTQARLIRAGKLMSALGDEQVRWEESVALFEQEIINVVGNVFIAAACVAYYGAFTSHYRQLLIDQWITQCQNLNIPISSTFSLINILGDQYVIRQWNAEGLPRDTVSTENGILVTEGHRWPLMIDPQDQDIIIKEFTLKETLDPALEPVLLKQTFVAGGRTIIRLGDSDIDYDKNFRFYMTTVRVQC</sequence>
<evidence type="ECO:0008006" key="5">
    <source>
        <dbReference type="Google" id="ProtNLM"/>
    </source>
</evidence>
<protein>
    <recommendedName>
        <fullName evidence="5">Dynein heavy chain coiled coil stalk domain-containing protein</fullName>
    </recommendedName>
</protein>
<feature type="domain" description="Dynein heavy chain coiled coil stalk" evidence="1">
    <location>
        <begin position="2"/>
        <end position="204"/>
    </location>
</feature>
<dbReference type="GO" id="GO:0045505">
    <property type="term" value="F:dynein intermediate chain binding"/>
    <property type="evidence" value="ECO:0007669"/>
    <property type="project" value="InterPro"/>
</dbReference>
<dbReference type="Proteomes" id="UP000472276">
    <property type="component" value="Unassembled WGS sequence"/>
</dbReference>
<dbReference type="GO" id="GO:0030286">
    <property type="term" value="C:dynein complex"/>
    <property type="evidence" value="ECO:0007669"/>
    <property type="project" value="InterPro"/>
</dbReference>
<evidence type="ECO:0000313" key="3">
    <source>
        <dbReference type="Ensembl" id="ENSOABP00000011059.2"/>
    </source>
</evidence>
<reference evidence="3" key="1">
    <citation type="submission" date="2025-08" db="UniProtKB">
        <authorList>
            <consortium name="Ensembl"/>
        </authorList>
    </citation>
    <scope>IDENTIFICATION</scope>
</reference>
<feature type="domain" description="Dynein heavy chain ATP-binding dynein motor region" evidence="2">
    <location>
        <begin position="351"/>
        <end position="395"/>
    </location>
</feature>
<dbReference type="InterPro" id="IPR024743">
    <property type="entry name" value="Dynein_HC_stalk"/>
</dbReference>
<feature type="domain" description="Dynein heavy chain coiled coil stalk" evidence="1">
    <location>
        <begin position="215"/>
        <end position="279"/>
    </location>
</feature>
<feature type="domain" description="Dynein heavy chain ATP-binding dynein motor region" evidence="2">
    <location>
        <begin position="307"/>
        <end position="343"/>
    </location>
</feature>
<dbReference type="InterPro" id="IPR027417">
    <property type="entry name" value="P-loop_NTPase"/>
</dbReference>
<dbReference type="PANTHER" id="PTHR22878">
    <property type="entry name" value="DYNEIN HEAVY CHAIN 6, AXONEMAL-LIKE-RELATED"/>
    <property type="match status" value="1"/>
</dbReference>
<dbReference type="OMA" id="HEISRWH"/>
<accession>A0A668SB64</accession>
<gene>
    <name evidence="3" type="primary">dnah6</name>
</gene>
<dbReference type="Pfam" id="PF12781">
    <property type="entry name" value="AAA_9"/>
    <property type="match status" value="2"/>
</dbReference>
<dbReference type="Ensembl" id="ENSOABT00000011433.2">
    <property type="protein sequence ID" value="ENSOABP00000011059.2"/>
    <property type="gene ID" value="ENSOABG00000005754.2"/>
</dbReference>
<evidence type="ECO:0000259" key="1">
    <source>
        <dbReference type="Pfam" id="PF12777"/>
    </source>
</evidence>
<dbReference type="Gene3D" id="3.40.50.300">
    <property type="entry name" value="P-loop containing nucleotide triphosphate hydrolases"/>
    <property type="match status" value="2"/>
</dbReference>
<reference evidence="3" key="2">
    <citation type="submission" date="2025-09" db="UniProtKB">
        <authorList>
            <consortium name="Ensembl"/>
        </authorList>
    </citation>
    <scope>IDENTIFICATION</scope>
</reference>
<dbReference type="InterPro" id="IPR026983">
    <property type="entry name" value="DHC"/>
</dbReference>
<evidence type="ECO:0000313" key="4">
    <source>
        <dbReference type="Proteomes" id="UP000472276"/>
    </source>
</evidence>
<organism evidence="3 4">
    <name type="scientific">Oreochromis aureus</name>
    <name type="common">Israeli tilapia</name>
    <name type="synonym">Chromis aureus</name>
    <dbReference type="NCBI Taxonomy" id="47969"/>
    <lineage>
        <taxon>Eukaryota</taxon>
        <taxon>Metazoa</taxon>
        <taxon>Chordata</taxon>
        <taxon>Craniata</taxon>
        <taxon>Vertebrata</taxon>
        <taxon>Euteleostomi</taxon>
        <taxon>Actinopterygii</taxon>
        <taxon>Neopterygii</taxon>
        <taxon>Teleostei</taxon>
        <taxon>Neoteleostei</taxon>
        <taxon>Acanthomorphata</taxon>
        <taxon>Ovalentaria</taxon>
        <taxon>Cichlomorphae</taxon>
        <taxon>Cichliformes</taxon>
        <taxon>Cichlidae</taxon>
        <taxon>African cichlids</taxon>
        <taxon>Pseudocrenilabrinae</taxon>
        <taxon>Oreochromini</taxon>
        <taxon>Oreochromis</taxon>
    </lineage>
</organism>
<proteinExistence type="predicted"/>
<evidence type="ECO:0000259" key="2">
    <source>
        <dbReference type="Pfam" id="PF12781"/>
    </source>
</evidence>
<dbReference type="Gene3D" id="1.20.920.20">
    <property type="match status" value="1"/>
</dbReference>
<dbReference type="InterPro" id="IPR035706">
    <property type="entry name" value="AAA_9"/>
</dbReference>
<dbReference type="GO" id="GO:0051959">
    <property type="term" value="F:dynein light intermediate chain binding"/>
    <property type="evidence" value="ECO:0007669"/>
    <property type="project" value="InterPro"/>
</dbReference>
<dbReference type="Pfam" id="PF12777">
    <property type="entry name" value="MT"/>
    <property type="match status" value="2"/>
</dbReference>